<accession>A0ABN6VY07</accession>
<keyword evidence="2" id="KW-1185">Reference proteome</keyword>
<name>A0ABN6VY07_9BACT</name>
<proteinExistence type="predicted"/>
<dbReference type="Proteomes" id="UP001317705">
    <property type="component" value="Chromosome"/>
</dbReference>
<evidence type="ECO:0000313" key="2">
    <source>
        <dbReference type="Proteomes" id="UP001317705"/>
    </source>
</evidence>
<protein>
    <submittedName>
        <fullName evidence="1">Cytochrome c</fullName>
    </submittedName>
</protein>
<organism evidence="1 2">
    <name type="scientific">Geotalea uraniireducens</name>
    <dbReference type="NCBI Taxonomy" id="351604"/>
    <lineage>
        <taxon>Bacteria</taxon>
        <taxon>Pseudomonadati</taxon>
        <taxon>Thermodesulfobacteriota</taxon>
        <taxon>Desulfuromonadia</taxon>
        <taxon>Geobacterales</taxon>
        <taxon>Geobacteraceae</taxon>
        <taxon>Geotalea</taxon>
    </lineage>
</organism>
<dbReference type="SUPFAM" id="SSF48695">
    <property type="entry name" value="Multiheme cytochromes"/>
    <property type="match status" value="1"/>
</dbReference>
<reference evidence="1 2" key="1">
    <citation type="submission" date="2022-12" db="EMBL/GenBank/DDBJ databases">
        <title>Polyphasic characterization of Geotalea uranireducens NIT-SL11 newly isolated from a complex of sewage sludge and microbially reduced graphene oxide.</title>
        <authorList>
            <person name="Xie L."/>
            <person name="Yoshida N."/>
            <person name="Meng L."/>
        </authorList>
    </citation>
    <scope>NUCLEOTIDE SEQUENCE [LARGE SCALE GENOMIC DNA]</scope>
    <source>
        <strain evidence="1 2">NIT-SL11</strain>
    </source>
</reference>
<dbReference type="Gene3D" id="1.10.1130.20">
    <property type="match status" value="1"/>
</dbReference>
<dbReference type="EMBL" id="AP027151">
    <property type="protein sequence ID" value="BDV44347.1"/>
    <property type="molecule type" value="Genomic_DNA"/>
</dbReference>
<dbReference type="InterPro" id="IPR036280">
    <property type="entry name" value="Multihaem_cyt_sf"/>
</dbReference>
<evidence type="ECO:0000313" key="1">
    <source>
        <dbReference type="EMBL" id="BDV44347.1"/>
    </source>
</evidence>
<sequence>MKIAKKDWFFIILIVAVLGIFFAISGEVTTKKVPNDEQHKRFYAMVAAGGLDGMKEADKHCPECHNETGGIPFPSKHPLKPKDGPMSCHLCHKYQATK</sequence>
<dbReference type="RefSeq" id="WP_282000453.1">
    <property type="nucleotide sequence ID" value="NZ_AP027151.1"/>
</dbReference>
<gene>
    <name evidence="1" type="primary">dhc2</name>
    <name evidence="1" type="ORF">GURASL_32700</name>
</gene>